<dbReference type="InterPro" id="IPR036390">
    <property type="entry name" value="WH_DNA-bd_sf"/>
</dbReference>
<keyword evidence="6" id="KW-1185">Reference proteome</keyword>
<keyword evidence="1" id="KW-0805">Transcription regulation</keyword>
<evidence type="ECO:0000256" key="2">
    <source>
        <dbReference type="ARBA" id="ARBA00023125"/>
    </source>
</evidence>
<dbReference type="PANTHER" id="PTHR38445:SF7">
    <property type="entry name" value="GNTR-FAMILY TRANSCRIPTIONAL REGULATOR"/>
    <property type="match status" value="1"/>
</dbReference>
<accession>A0ABY4N708</accession>
<evidence type="ECO:0000313" key="5">
    <source>
        <dbReference type="EMBL" id="UQN29621.1"/>
    </source>
</evidence>
<feature type="domain" description="HTH gntR-type" evidence="4">
    <location>
        <begin position="17"/>
        <end position="76"/>
    </location>
</feature>
<protein>
    <submittedName>
        <fullName evidence="5">GntR family transcriptional regulator</fullName>
    </submittedName>
</protein>
<dbReference type="CDD" id="cd07377">
    <property type="entry name" value="WHTH_GntR"/>
    <property type="match status" value="1"/>
</dbReference>
<dbReference type="InterPro" id="IPR000524">
    <property type="entry name" value="Tscrpt_reg_HTH_GntR"/>
</dbReference>
<dbReference type="SUPFAM" id="SSF46785">
    <property type="entry name" value="Winged helix' DNA-binding domain"/>
    <property type="match status" value="1"/>
</dbReference>
<dbReference type="RefSeq" id="WP_249478814.1">
    <property type="nucleotide sequence ID" value="NZ_CP097218.1"/>
</dbReference>
<dbReference type="SMART" id="SM00345">
    <property type="entry name" value="HTH_GNTR"/>
    <property type="match status" value="1"/>
</dbReference>
<evidence type="ECO:0000259" key="4">
    <source>
        <dbReference type="SMART" id="SM00345"/>
    </source>
</evidence>
<gene>
    <name evidence="5" type="ORF">M4486_18640</name>
</gene>
<dbReference type="Proteomes" id="UP001055868">
    <property type="component" value="Chromosome"/>
</dbReference>
<dbReference type="Pfam" id="PF00392">
    <property type="entry name" value="GntR"/>
    <property type="match status" value="1"/>
</dbReference>
<proteinExistence type="predicted"/>
<dbReference type="Gene3D" id="1.10.10.10">
    <property type="entry name" value="Winged helix-like DNA-binding domain superfamily/Winged helix DNA-binding domain"/>
    <property type="match status" value="1"/>
</dbReference>
<dbReference type="InterPro" id="IPR036388">
    <property type="entry name" value="WH-like_DNA-bd_sf"/>
</dbReference>
<evidence type="ECO:0000256" key="3">
    <source>
        <dbReference type="ARBA" id="ARBA00023163"/>
    </source>
</evidence>
<keyword evidence="3" id="KW-0804">Transcription</keyword>
<dbReference type="EMBL" id="CP097218">
    <property type="protein sequence ID" value="UQN29621.1"/>
    <property type="molecule type" value="Genomic_DNA"/>
</dbReference>
<reference evidence="5" key="1">
    <citation type="submission" date="2022-05" db="EMBL/GenBank/DDBJ databases">
        <title>Genomic analysis of Brachybacterium sp. CBA3104.</title>
        <authorList>
            <person name="Roh S.W."/>
            <person name="Kim Y.B."/>
            <person name="Kim Y."/>
        </authorList>
    </citation>
    <scope>NUCLEOTIDE SEQUENCE</scope>
    <source>
        <strain evidence="5">CBA3104</strain>
    </source>
</reference>
<name>A0ABY4N708_9MICO</name>
<keyword evidence="2" id="KW-0238">DNA-binding</keyword>
<sequence>MQLHIDPGSSDPIYEQIRAALAAAILSGELASGEALPSIRTLARDLRVSVITTTRAYNELVADGLADSVRGKGVFVRAQDPDELRSRALDRIERSLAEAVDAARSVGIDDATLRTMLGRRIEEER</sequence>
<evidence type="ECO:0000256" key="1">
    <source>
        <dbReference type="ARBA" id="ARBA00023015"/>
    </source>
</evidence>
<dbReference type="PANTHER" id="PTHR38445">
    <property type="entry name" value="HTH-TYPE TRANSCRIPTIONAL REPRESSOR YTRA"/>
    <property type="match status" value="1"/>
</dbReference>
<organism evidence="5 6">
    <name type="scientific">Brachybacterium kimchii</name>
    <dbReference type="NCBI Taxonomy" id="2942909"/>
    <lineage>
        <taxon>Bacteria</taxon>
        <taxon>Bacillati</taxon>
        <taxon>Actinomycetota</taxon>
        <taxon>Actinomycetes</taxon>
        <taxon>Micrococcales</taxon>
        <taxon>Dermabacteraceae</taxon>
        <taxon>Brachybacterium</taxon>
    </lineage>
</organism>
<evidence type="ECO:0000313" key="6">
    <source>
        <dbReference type="Proteomes" id="UP001055868"/>
    </source>
</evidence>